<evidence type="ECO:0000313" key="1">
    <source>
        <dbReference type="EMBL" id="URA10633.1"/>
    </source>
</evidence>
<reference evidence="1" key="1">
    <citation type="submission" date="2021-04" db="EMBL/GenBank/DDBJ databases">
        <authorList>
            <person name="Postec A."/>
        </authorList>
    </citation>
    <scope>NUCLEOTIDE SEQUENCE</scope>
    <source>
        <strain evidence="1">F1F22</strain>
    </source>
</reference>
<dbReference type="Proteomes" id="UP001056539">
    <property type="component" value="Chromosome"/>
</dbReference>
<proteinExistence type="predicted"/>
<name>A0AAX3BE56_9SPIR</name>
<accession>A0AAX3BE56</accession>
<dbReference type="RefSeq" id="WP_271435761.1">
    <property type="nucleotide sequence ID" value="NZ_CP073355.1"/>
</dbReference>
<reference evidence="1" key="2">
    <citation type="submission" date="2022-06" db="EMBL/GenBank/DDBJ databases">
        <title>Thermospira aquatica gen. nov., sp. nov.</title>
        <authorList>
            <person name="Ben Ali Gam Z."/>
            <person name="Labat M."/>
        </authorList>
    </citation>
    <scope>NUCLEOTIDE SEQUENCE</scope>
    <source>
        <strain evidence="1">F1F22</strain>
    </source>
</reference>
<keyword evidence="2" id="KW-1185">Reference proteome</keyword>
<gene>
    <name evidence="1" type="ORF">KDW03_02170</name>
</gene>
<protein>
    <submittedName>
        <fullName evidence="1">Transposase</fullName>
    </submittedName>
</protein>
<dbReference type="KEGG" id="taqu:KDW03_02170"/>
<organism evidence="1 2">
    <name type="scientific">Thermospira aquatica</name>
    <dbReference type="NCBI Taxonomy" id="2828656"/>
    <lineage>
        <taxon>Bacteria</taxon>
        <taxon>Pseudomonadati</taxon>
        <taxon>Spirochaetota</taxon>
        <taxon>Spirochaetia</taxon>
        <taxon>Brevinematales</taxon>
        <taxon>Thermospiraceae</taxon>
        <taxon>Thermospira</taxon>
    </lineage>
</organism>
<evidence type="ECO:0000313" key="2">
    <source>
        <dbReference type="Proteomes" id="UP001056539"/>
    </source>
</evidence>
<dbReference type="EMBL" id="CP073355">
    <property type="protein sequence ID" value="URA10633.1"/>
    <property type="molecule type" value="Genomic_DNA"/>
</dbReference>
<dbReference type="AlphaFoldDB" id="A0AAX3BE56"/>
<sequence length="164" mass="18920">MEKDFFTLSENRAYQILEKALWPEGPIAGVRQRLTFSCRLVYQCPKCGRQFSLKSQSIMRKSHLSPKIWLSAMFLVCQDGGINAVKLSKLLHISYKASWLLLQKLRSLMRPLAITRNPSESLSKPFSFSPASNAAKEKTFLPCRLSKLMRMIPLLNFTFILWMM</sequence>